<dbReference type="Proteomes" id="UP000065511">
    <property type="component" value="Chromosome"/>
</dbReference>
<name>A0A0S3K6L4_9ENTE</name>
<keyword evidence="6" id="KW-0449">Lipoprotein</keyword>
<dbReference type="InterPro" id="IPR015304">
    <property type="entry name" value="ZinT_dom"/>
</dbReference>
<feature type="compositionally biased region" description="Basic and acidic residues" evidence="3">
    <location>
        <begin position="1"/>
        <end position="13"/>
    </location>
</feature>
<keyword evidence="1" id="KW-0732">Signal</keyword>
<evidence type="ECO:0000256" key="3">
    <source>
        <dbReference type="SAM" id="MobiDB-lite"/>
    </source>
</evidence>
<keyword evidence="2" id="KW-0862">Zinc</keyword>
<evidence type="ECO:0000313" key="5">
    <source>
        <dbReference type="EMBL" id="ALR99923.1"/>
    </source>
</evidence>
<dbReference type="Gene3D" id="2.40.128.20">
    <property type="match status" value="1"/>
</dbReference>
<gene>
    <name evidence="5" type="ORF">ATZ33_00560</name>
    <name evidence="6" type="ORF">RV15_GL002715</name>
</gene>
<keyword evidence="7" id="KW-1185">Reference proteome</keyword>
<sequence>MAVRDKKNRETAETKSTTSQISEAKDTHNHTHKHSHDGEFTDEEVQNRTLEDWSGDWQSIYPFLLDGTLDKVLEHKVEEKQEKNFEEYKQYYSVGYETDTDRIVINGNTVEFFKGHMSHKADYQYDGYRILTYDSGKKGARYLFSTSDDNSGAPKNIQFSDHNIEPTKPEHFHLYFGNESQEVLLKELDHWPTYYKSDLSGADIVHDMLHHH</sequence>
<evidence type="ECO:0000256" key="2">
    <source>
        <dbReference type="ARBA" id="ARBA00022833"/>
    </source>
</evidence>
<dbReference type="Pfam" id="PF09223">
    <property type="entry name" value="ZinT"/>
    <property type="match status" value="1"/>
</dbReference>
<dbReference type="KEGG" id="ess:ATZ33_00560"/>
<feature type="domain" description="ZinT" evidence="4">
    <location>
        <begin position="33"/>
        <end position="211"/>
    </location>
</feature>
<reference evidence="6 8" key="1">
    <citation type="submission" date="2014-12" db="EMBL/GenBank/DDBJ databases">
        <title>Draft genome sequences of 29 type strains of Enterococci.</title>
        <authorList>
            <person name="Zhong Z."/>
            <person name="Sun Z."/>
            <person name="Liu W."/>
            <person name="Zhang W."/>
            <person name="Zhang H."/>
        </authorList>
    </citation>
    <scope>NUCLEOTIDE SEQUENCE [LARGE SCALE GENOMIC DNA]</scope>
    <source>
        <strain evidence="6 8">DSM 22801</strain>
    </source>
</reference>
<dbReference type="Proteomes" id="UP000183039">
    <property type="component" value="Unassembled WGS sequence"/>
</dbReference>
<reference evidence="5 7" key="2">
    <citation type="submission" date="2015-12" db="EMBL/GenBank/DDBJ databases">
        <authorList>
            <person name="Lauer A."/>
            <person name="Humrighouse B."/>
            <person name="Loparev V."/>
            <person name="Shewmaker P.L."/>
            <person name="Whitney A.M."/>
            <person name="McLaughlin R.W."/>
        </authorList>
    </citation>
    <scope>NUCLEOTIDE SEQUENCE [LARGE SCALE GENOMIC DNA]</scope>
    <source>
        <strain evidence="5 7">LMG 23085</strain>
    </source>
</reference>
<dbReference type="InterPro" id="IPR012674">
    <property type="entry name" value="Calycin"/>
</dbReference>
<evidence type="ECO:0000313" key="8">
    <source>
        <dbReference type="Proteomes" id="UP000183039"/>
    </source>
</evidence>
<evidence type="ECO:0000259" key="4">
    <source>
        <dbReference type="Pfam" id="PF09223"/>
    </source>
</evidence>
<protein>
    <submittedName>
        <fullName evidence="6">Zinc-binding lipoprotein ZinT</fullName>
    </submittedName>
</protein>
<proteinExistence type="predicted"/>
<evidence type="ECO:0000313" key="7">
    <source>
        <dbReference type="Proteomes" id="UP000065511"/>
    </source>
</evidence>
<evidence type="ECO:0000256" key="1">
    <source>
        <dbReference type="ARBA" id="ARBA00022729"/>
    </source>
</evidence>
<feature type="region of interest" description="Disordered" evidence="3">
    <location>
        <begin position="1"/>
        <end position="45"/>
    </location>
</feature>
<dbReference type="EMBL" id="JXLC01000004">
    <property type="protein sequence ID" value="OJG92770.1"/>
    <property type="molecule type" value="Genomic_DNA"/>
</dbReference>
<accession>A0A0S3K6L4</accession>
<organism evidence="6 8">
    <name type="scientific">Enterococcus silesiacus</name>
    <dbReference type="NCBI Taxonomy" id="332949"/>
    <lineage>
        <taxon>Bacteria</taxon>
        <taxon>Bacillati</taxon>
        <taxon>Bacillota</taxon>
        <taxon>Bacilli</taxon>
        <taxon>Lactobacillales</taxon>
        <taxon>Enterococcaceae</taxon>
        <taxon>Enterococcus</taxon>
    </lineage>
</organism>
<dbReference type="SUPFAM" id="SSF50814">
    <property type="entry name" value="Lipocalins"/>
    <property type="match status" value="1"/>
</dbReference>
<evidence type="ECO:0000313" key="6">
    <source>
        <dbReference type="EMBL" id="OJG92770.1"/>
    </source>
</evidence>
<dbReference type="GO" id="GO:0008270">
    <property type="term" value="F:zinc ion binding"/>
    <property type="evidence" value="ECO:0007669"/>
    <property type="project" value="InterPro"/>
</dbReference>
<dbReference type="AlphaFoldDB" id="A0A0S3K6L4"/>
<dbReference type="EMBL" id="CP013614">
    <property type="protein sequence ID" value="ALR99923.1"/>
    <property type="molecule type" value="Genomic_DNA"/>
</dbReference>